<name>A0A251T1V8_HELAN</name>
<evidence type="ECO:0000313" key="1">
    <source>
        <dbReference type="EMBL" id="KAF5777164.1"/>
    </source>
</evidence>
<accession>A0A251T1V8</accession>
<dbReference type="EMBL" id="CM007901">
    <property type="protein sequence ID" value="OTG04486.1"/>
    <property type="molecule type" value="Genomic_DNA"/>
</dbReference>
<dbReference type="Proteomes" id="UP000215914">
    <property type="component" value="Chromosome 12"/>
</dbReference>
<dbReference type="AlphaFoldDB" id="A0A251T1V8"/>
<protein>
    <submittedName>
        <fullName evidence="1">Macro domain protein</fullName>
    </submittedName>
</protein>
<dbReference type="InterPro" id="IPR043472">
    <property type="entry name" value="Macro_dom-like"/>
</dbReference>
<keyword evidence="3" id="KW-1185">Reference proteome</keyword>
<evidence type="ECO:0000313" key="3">
    <source>
        <dbReference type="Proteomes" id="UP000215914"/>
    </source>
</evidence>
<organism evidence="2 3">
    <name type="scientific">Helianthus annuus</name>
    <name type="common">Common sunflower</name>
    <dbReference type="NCBI Taxonomy" id="4232"/>
    <lineage>
        <taxon>Eukaryota</taxon>
        <taxon>Viridiplantae</taxon>
        <taxon>Streptophyta</taxon>
        <taxon>Embryophyta</taxon>
        <taxon>Tracheophyta</taxon>
        <taxon>Spermatophyta</taxon>
        <taxon>Magnoliopsida</taxon>
        <taxon>eudicotyledons</taxon>
        <taxon>Gunneridae</taxon>
        <taxon>Pentapetalae</taxon>
        <taxon>asterids</taxon>
        <taxon>campanulids</taxon>
        <taxon>Asterales</taxon>
        <taxon>Asteraceae</taxon>
        <taxon>Asteroideae</taxon>
        <taxon>Heliantheae alliance</taxon>
        <taxon>Heliantheae</taxon>
        <taxon>Helianthus</taxon>
    </lineage>
</organism>
<dbReference type="Gene3D" id="3.40.220.10">
    <property type="entry name" value="Leucine Aminopeptidase, subunit E, domain 1"/>
    <property type="match status" value="1"/>
</dbReference>
<dbReference type="InParanoid" id="A0A251T1V8"/>
<gene>
    <name evidence="2" type="ORF">HannXRQ_Chr12g0362861</name>
    <name evidence="1" type="ORF">HanXRQr2_Chr12g0532471</name>
</gene>
<evidence type="ECO:0000313" key="2">
    <source>
        <dbReference type="EMBL" id="OTG04486.1"/>
    </source>
</evidence>
<proteinExistence type="predicted"/>
<sequence length="59" mass="6592">MFIEDPSASSSLGESSGKVFRFPVDHEVNLKIYLWNGTPWSLEVDAAVNSTNEVSSWFL</sequence>
<reference evidence="2" key="2">
    <citation type="submission" date="2017-02" db="EMBL/GenBank/DDBJ databases">
        <title>Sunflower complete genome.</title>
        <authorList>
            <person name="Langlade N."/>
            <person name="Munos S."/>
        </authorList>
    </citation>
    <scope>NUCLEOTIDE SEQUENCE [LARGE SCALE GENOMIC DNA]</scope>
    <source>
        <tissue evidence="2">Leaves</tissue>
    </source>
</reference>
<dbReference type="EMBL" id="MNCJ02000327">
    <property type="protein sequence ID" value="KAF5777164.1"/>
    <property type="molecule type" value="Genomic_DNA"/>
</dbReference>
<dbReference type="Gramene" id="mRNA:HanXRQr2_Chr12g0532471">
    <property type="protein sequence ID" value="CDS:HanXRQr2_Chr12g0532471.1"/>
    <property type="gene ID" value="HanXRQr2_Chr12g0532471"/>
</dbReference>
<reference evidence="1 3" key="1">
    <citation type="journal article" date="2017" name="Nature">
        <title>The sunflower genome provides insights into oil metabolism, flowering and Asterid evolution.</title>
        <authorList>
            <person name="Badouin H."/>
            <person name="Gouzy J."/>
            <person name="Grassa C.J."/>
            <person name="Murat F."/>
            <person name="Staton S.E."/>
            <person name="Cottret L."/>
            <person name="Lelandais-Briere C."/>
            <person name="Owens G.L."/>
            <person name="Carrere S."/>
            <person name="Mayjonade B."/>
            <person name="Legrand L."/>
            <person name="Gill N."/>
            <person name="Kane N.C."/>
            <person name="Bowers J.E."/>
            <person name="Hubner S."/>
            <person name="Bellec A."/>
            <person name="Berard A."/>
            <person name="Berges H."/>
            <person name="Blanchet N."/>
            <person name="Boniface M.C."/>
            <person name="Brunel D."/>
            <person name="Catrice O."/>
            <person name="Chaidir N."/>
            <person name="Claudel C."/>
            <person name="Donnadieu C."/>
            <person name="Faraut T."/>
            <person name="Fievet G."/>
            <person name="Helmstetter N."/>
            <person name="King M."/>
            <person name="Knapp S.J."/>
            <person name="Lai Z."/>
            <person name="Le Paslier M.C."/>
            <person name="Lippi Y."/>
            <person name="Lorenzon L."/>
            <person name="Mandel J.R."/>
            <person name="Marage G."/>
            <person name="Marchand G."/>
            <person name="Marquand E."/>
            <person name="Bret-Mestries E."/>
            <person name="Morien E."/>
            <person name="Nambeesan S."/>
            <person name="Nguyen T."/>
            <person name="Pegot-Espagnet P."/>
            <person name="Pouilly N."/>
            <person name="Raftis F."/>
            <person name="Sallet E."/>
            <person name="Schiex T."/>
            <person name="Thomas J."/>
            <person name="Vandecasteele C."/>
            <person name="Vares D."/>
            <person name="Vear F."/>
            <person name="Vautrin S."/>
            <person name="Crespi M."/>
            <person name="Mangin B."/>
            <person name="Burke J.M."/>
            <person name="Salse J."/>
            <person name="Munos S."/>
            <person name="Vincourt P."/>
            <person name="Rieseberg L.H."/>
            <person name="Langlade N.B."/>
        </authorList>
    </citation>
    <scope>NUCLEOTIDE SEQUENCE [LARGE SCALE GENOMIC DNA]</scope>
    <source>
        <strain evidence="3">cv. SF193</strain>
        <tissue evidence="1">Leaves</tissue>
    </source>
</reference>
<reference evidence="1" key="3">
    <citation type="submission" date="2020-06" db="EMBL/GenBank/DDBJ databases">
        <title>Helianthus annuus Genome sequencing and assembly Release 2.</title>
        <authorList>
            <person name="Gouzy J."/>
            <person name="Langlade N."/>
            <person name="Munos S."/>
        </authorList>
    </citation>
    <scope>NUCLEOTIDE SEQUENCE</scope>
    <source>
        <tissue evidence="1">Leaves</tissue>
    </source>
</reference>